<organism evidence="2 3">
    <name type="scientific">Streptomyces roseolilacinus</name>
    <dbReference type="NCBI Taxonomy" id="66904"/>
    <lineage>
        <taxon>Bacteria</taxon>
        <taxon>Bacillati</taxon>
        <taxon>Actinomycetota</taxon>
        <taxon>Actinomycetes</taxon>
        <taxon>Kitasatosporales</taxon>
        <taxon>Streptomycetaceae</taxon>
        <taxon>Streptomyces</taxon>
    </lineage>
</organism>
<evidence type="ECO:0000313" key="2">
    <source>
        <dbReference type="EMBL" id="GGQ03651.1"/>
    </source>
</evidence>
<reference evidence="2" key="2">
    <citation type="submission" date="2020-09" db="EMBL/GenBank/DDBJ databases">
        <authorList>
            <person name="Sun Q."/>
            <person name="Ohkuma M."/>
        </authorList>
    </citation>
    <scope>NUCLEOTIDE SEQUENCE</scope>
    <source>
        <strain evidence="2">JCM 4335</strain>
    </source>
</reference>
<sequence length="123" mass="13217">MLGPSFLGALRALVFPTPARPFGSPLFLGPFHLRGAFGGCREVDRARPLVPRGAARARLPDTRAPLRLHERPNRAPSPSPAQMRPRTKRAPLGRAPAPPRLHEWPDGGTAPLPGAHASLPPSR</sequence>
<evidence type="ECO:0000313" key="3">
    <source>
        <dbReference type="Proteomes" id="UP000654123"/>
    </source>
</evidence>
<accession>A0A918AYV6</accession>
<gene>
    <name evidence="2" type="ORF">GCM10010249_22520</name>
</gene>
<protein>
    <submittedName>
        <fullName evidence="2">Uncharacterized protein</fullName>
    </submittedName>
</protein>
<keyword evidence="3" id="KW-1185">Reference proteome</keyword>
<comment type="caution">
    <text evidence="2">The sequence shown here is derived from an EMBL/GenBank/DDBJ whole genome shotgun (WGS) entry which is preliminary data.</text>
</comment>
<evidence type="ECO:0000256" key="1">
    <source>
        <dbReference type="SAM" id="MobiDB-lite"/>
    </source>
</evidence>
<name>A0A918AYV6_9ACTN</name>
<proteinExistence type="predicted"/>
<dbReference type="Proteomes" id="UP000654123">
    <property type="component" value="Unassembled WGS sequence"/>
</dbReference>
<dbReference type="AlphaFoldDB" id="A0A918AYV6"/>
<dbReference type="EMBL" id="BMSV01000004">
    <property type="protein sequence ID" value="GGQ03651.1"/>
    <property type="molecule type" value="Genomic_DNA"/>
</dbReference>
<reference evidence="2" key="1">
    <citation type="journal article" date="2014" name="Int. J. Syst. Evol. Microbiol.">
        <title>Complete genome sequence of Corynebacterium casei LMG S-19264T (=DSM 44701T), isolated from a smear-ripened cheese.</title>
        <authorList>
            <consortium name="US DOE Joint Genome Institute (JGI-PGF)"/>
            <person name="Walter F."/>
            <person name="Albersmeier A."/>
            <person name="Kalinowski J."/>
            <person name="Ruckert C."/>
        </authorList>
    </citation>
    <scope>NUCLEOTIDE SEQUENCE</scope>
    <source>
        <strain evidence="2">JCM 4335</strain>
    </source>
</reference>
<feature type="region of interest" description="Disordered" evidence="1">
    <location>
        <begin position="53"/>
        <end position="123"/>
    </location>
</feature>